<dbReference type="RefSeq" id="WP_043650596.1">
    <property type="nucleotide sequence ID" value="NZ_JBIAMX010000011.1"/>
</dbReference>
<comment type="caution">
    <text evidence="2">The sequence shown here is derived from an EMBL/GenBank/DDBJ whole genome shotgun (WGS) entry which is preliminary data.</text>
</comment>
<feature type="transmembrane region" description="Helical" evidence="1">
    <location>
        <begin position="7"/>
        <end position="27"/>
    </location>
</feature>
<keyword evidence="1" id="KW-0472">Membrane</keyword>
<reference evidence="2 3" key="1">
    <citation type="submission" date="2024-10" db="EMBL/GenBank/DDBJ databases">
        <title>The Natural Products Discovery Center: Release of the First 8490 Sequenced Strains for Exploring Actinobacteria Biosynthetic Diversity.</title>
        <authorList>
            <person name="Kalkreuter E."/>
            <person name="Kautsar S.A."/>
            <person name="Yang D."/>
            <person name="Bader C.D."/>
            <person name="Teijaro C.N."/>
            <person name="Fluegel L."/>
            <person name="Davis C.M."/>
            <person name="Simpson J.R."/>
            <person name="Lauterbach L."/>
            <person name="Steele A.D."/>
            <person name="Gui C."/>
            <person name="Meng S."/>
            <person name="Li G."/>
            <person name="Viehrig K."/>
            <person name="Ye F."/>
            <person name="Su P."/>
            <person name="Kiefer A.F."/>
            <person name="Nichols A."/>
            <person name="Cepeda A.J."/>
            <person name="Yan W."/>
            <person name="Fan B."/>
            <person name="Jiang Y."/>
            <person name="Adhikari A."/>
            <person name="Zheng C.-J."/>
            <person name="Schuster L."/>
            <person name="Cowan T.M."/>
            <person name="Smanski M.J."/>
            <person name="Chevrette M.G."/>
            <person name="De Carvalho L.P.S."/>
            <person name="Shen B."/>
        </authorList>
    </citation>
    <scope>NUCLEOTIDE SEQUENCE [LARGE SCALE GENOMIC DNA]</scope>
    <source>
        <strain evidence="2 3">NPDC004045</strain>
    </source>
</reference>
<sequence>MSRANVVVSRVLELGLVLVGAAVLWVGDPSGWLLVWDVLAGVYVATWAFRLLRGRHADDPAQWLDQIPDSWTALAVTLLTSAVGLVAVIAIVADQVDEDFGVFTKLVAAAAALLAWFLLHLGYAEQYARTYYRRLPTETLSFPDTPRPNLLDFAYFAFTIGVSFAVSDVETHTRGVRAQVLVHAIIGFFYNAAVIGVAVGVVTGGH</sequence>
<feature type="transmembrane region" description="Helical" evidence="1">
    <location>
        <begin position="73"/>
        <end position="93"/>
    </location>
</feature>
<feature type="transmembrane region" description="Helical" evidence="1">
    <location>
        <begin position="33"/>
        <end position="52"/>
    </location>
</feature>
<organism evidence="2 3">
    <name type="scientific">Nocardia thailandica</name>
    <dbReference type="NCBI Taxonomy" id="257275"/>
    <lineage>
        <taxon>Bacteria</taxon>
        <taxon>Bacillati</taxon>
        <taxon>Actinomycetota</taxon>
        <taxon>Actinomycetes</taxon>
        <taxon>Mycobacteriales</taxon>
        <taxon>Nocardiaceae</taxon>
        <taxon>Nocardia</taxon>
    </lineage>
</organism>
<keyword evidence="3" id="KW-1185">Reference proteome</keyword>
<dbReference type="Pfam" id="PF07077">
    <property type="entry name" value="DUF1345"/>
    <property type="match status" value="1"/>
</dbReference>
<dbReference type="Proteomes" id="UP001601444">
    <property type="component" value="Unassembled WGS sequence"/>
</dbReference>
<feature type="transmembrane region" description="Helical" evidence="1">
    <location>
        <begin position="105"/>
        <end position="124"/>
    </location>
</feature>
<keyword evidence="1" id="KW-1133">Transmembrane helix</keyword>
<dbReference type="EMBL" id="JBIAMX010000011">
    <property type="protein sequence ID" value="MFF0544872.1"/>
    <property type="molecule type" value="Genomic_DNA"/>
</dbReference>
<accession>A0ABW6PR32</accession>
<dbReference type="InterPro" id="IPR009781">
    <property type="entry name" value="DUF1345"/>
</dbReference>
<name>A0ABW6PR32_9NOCA</name>
<feature type="transmembrane region" description="Helical" evidence="1">
    <location>
        <begin position="180"/>
        <end position="202"/>
    </location>
</feature>
<keyword evidence="1" id="KW-0812">Transmembrane</keyword>
<evidence type="ECO:0000313" key="2">
    <source>
        <dbReference type="EMBL" id="MFF0544872.1"/>
    </source>
</evidence>
<protein>
    <submittedName>
        <fullName evidence="2">DUF1345 domain-containing protein</fullName>
    </submittedName>
</protein>
<gene>
    <name evidence="2" type="ORF">ACFYTF_18750</name>
</gene>
<evidence type="ECO:0000256" key="1">
    <source>
        <dbReference type="SAM" id="Phobius"/>
    </source>
</evidence>
<proteinExistence type="predicted"/>
<evidence type="ECO:0000313" key="3">
    <source>
        <dbReference type="Proteomes" id="UP001601444"/>
    </source>
</evidence>